<dbReference type="InterPro" id="IPR007219">
    <property type="entry name" value="XnlR_reg_dom"/>
</dbReference>
<feature type="region of interest" description="Disordered" evidence="8">
    <location>
        <begin position="146"/>
        <end position="167"/>
    </location>
</feature>
<gene>
    <name evidence="10" type="ORF">NLU13_5137</name>
</gene>
<dbReference type="InterPro" id="IPR051059">
    <property type="entry name" value="VerF-like"/>
</dbReference>
<keyword evidence="3" id="KW-0677">Repeat</keyword>
<feature type="domain" description="C2H2-type" evidence="9">
    <location>
        <begin position="66"/>
        <end position="93"/>
    </location>
</feature>
<dbReference type="InterPro" id="IPR013087">
    <property type="entry name" value="Znf_C2H2_type"/>
</dbReference>
<evidence type="ECO:0000313" key="10">
    <source>
        <dbReference type="EMBL" id="KAK0386824.1"/>
    </source>
</evidence>
<protein>
    <recommendedName>
        <fullName evidence="9">C2H2-type domain-containing protein</fullName>
    </recommendedName>
</protein>
<accession>A0AA39L7L3</accession>
<feature type="compositionally biased region" description="Acidic residues" evidence="8">
    <location>
        <begin position="1"/>
        <end position="12"/>
    </location>
</feature>
<evidence type="ECO:0000256" key="5">
    <source>
        <dbReference type="ARBA" id="ARBA00022833"/>
    </source>
</evidence>
<dbReference type="PANTHER" id="PTHR40626">
    <property type="entry name" value="MIP31509P"/>
    <property type="match status" value="1"/>
</dbReference>
<sequence length="859" mass="96073">MELDVAGAEDELAVEHGKSWTESEETPNTGKRRTKRHQCPKPGCGKSFSRPSHLARHALNHSATEFKCSRCKASFKRRDLLERHRARHVSKDRLAGGLGLGVLRTKRFGSGRVAAPNNSLVGEPAALHEPTQRTRMMAVSAHLDEGQHAATSSNSDGILQSRTNPDSTISTASSVGVIQASSGVPEEVTTTGNFNFHSLGDMYHDSSFDLLHFNVTGGLDDIGTLADMSVAPDSAESPVLLLNDFDVAGNHYSLQPPLGALIPEGTIMGTLAPTSEPSVPEEHDPTTVGPWARDTSSTYGNSEDVESLCSLGRLRLNNLHLTERKRWDILGLLNDMRPVYPNGTLIDESTAHLSLAQMQEYLDLFLSCFNSCYPMIHSATLEVVDAEPLFLLSMMMLGATYKGKEDHQLSVCIYDAMTPYIMSSLVGMEVPDLSILQTLMILECYGMYRAGAYQRENAILMHTFLFTAIRRLSRYHVRARIMVPDLMTTRELDWRAFAHAEQYKRLILFVFMWDTQNVSYYSFMPCMSTQSVQVNLPCSKELWEAETEATWRTLMAAHRDPPMINSIVKDVIEDGGSIWRERLDSLALNLILHGLMSMCNDMVHFNNQSIYLGNVAEGDPGWDPWRRRMSDALELWKTKYDAYAMETRQTIEGDPALHSFREESVAYLALYHTAHIIANADIRHLQIAAGAKAIFGHVVTTSEQEESIQVVLEWVKSSPVSAAHAAWHAAQMIREGLLNLRDWKANGMFHYPWCLYIGTLTCWAFLHFSRDERQLDQVCQHGNGSESDMQMQSKALMHQTISNMASSTPENIGKVLYRCCPHGVAIEIAKYLKTVRWTAAFEAMKVLEGLADLASMQEM</sequence>
<feature type="region of interest" description="Disordered" evidence="8">
    <location>
        <begin position="274"/>
        <end position="299"/>
    </location>
</feature>
<dbReference type="GO" id="GO:0008270">
    <property type="term" value="F:zinc ion binding"/>
    <property type="evidence" value="ECO:0007669"/>
    <property type="project" value="UniProtKB-KW"/>
</dbReference>
<evidence type="ECO:0000313" key="11">
    <source>
        <dbReference type="Proteomes" id="UP001175261"/>
    </source>
</evidence>
<evidence type="ECO:0000259" key="9">
    <source>
        <dbReference type="PROSITE" id="PS50157"/>
    </source>
</evidence>
<evidence type="ECO:0000256" key="8">
    <source>
        <dbReference type="SAM" id="MobiDB-lite"/>
    </source>
</evidence>
<proteinExistence type="predicted"/>
<dbReference type="Pfam" id="PF04082">
    <property type="entry name" value="Fungal_trans"/>
    <property type="match status" value="1"/>
</dbReference>
<dbReference type="CDD" id="cd12148">
    <property type="entry name" value="fungal_TF_MHR"/>
    <property type="match status" value="1"/>
</dbReference>
<dbReference type="SMART" id="SM00355">
    <property type="entry name" value="ZnF_C2H2"/>
    <property type="match status" value="2"/>
</dbReference>
<evidence type="ECO:0000256" key="2">
    <source>
        <dbReference type="ARBA" id="ARBA00022723"/>
    </source>
</evidence>
<dbReference type="InterPro" id="IPR036236">
    <property type="entry name" value="Znf_C2H2_sf"/>
</dbReference>
<dbReference type="PROSITE" id="PS50157">
    <property type="entry name" value="ZINC_FINGER_C2H2_2"/>
    <property type="match status" value="2"/>
</dbReference>
<dbReference type="Proteomes" id="UP001175261">
    <property type="component" value="Unassembled WGS sequence"/>
</dbReference>
<dbReference type="PROSITE" id="PS00028">
    <property type="entry name" value="ZINC_FINGER_C2H2_1"/>
    <property type="match status" value="2"/>
</dbReference>
<keyword evidence="5" id="KW-0862">Zinc</keyword>
<dbReference type="Pfam" id="PF00096">
    <property type="entry name" value="zf-C2H2"/>
    <property type="match status" value="2"/>
</dbReference>
<evidence type="ECO:0000256" key="1">
    <source>
        <dbReference type="ARBA" id="ARBA00004123"/>
    </source>
</evidence>
<dbReference type="GO" id="GO:0006351">
    <property type="term" value="P:DNA-templated transcription"/>
    <property type="evidence" value="ECO:0007669"/>
    <property type="project" value="InterPro"/>
</dbReference>
<organism evidence="10 11">
    <name type="scientific">Sarocladium strictum</name>
    <name type="common">Black bundle disease fungus</name>
    <name type="synonym">Acremonium strictum</name>
    <dbReference type="NCBI Taxonomy" id="5046"/>
    <lineage>
        <taxon>Eukaryota</taxon>
        <taxon>Fungi</taxon>
        <taxon>Dikarya</taxon>
        <taxon>Ascomycota</taxon>
        <taxon>Pezizomycotina</taxon>
        <taxon>Sordariomycetes</taxon>
        <taxon>Hypocreomycetidae</taxon>
        <taxon>Hypocreales</taxon>
        <taxon>Sarocladiaceae</taxon>
        <taxon>Sarocladium</taxon>
    </lineage>
</organism>
<dbReference type="AlphaFoldDB" id="A0AA39L7L3"/>
<keyword evidence="6" id="KW-0539">Nucleus</keyword>
<reference evidence="10" key="1">
    <citation type="submission" date="2022-10" db="EMBL/GenBank/DDBJ databases">
        <title>Determination and structural analysis of whole genome sequence of Sarocladium strictum F4-1.</title>
        <authorList>
            <person name="Hu L."/>
            <person name="Jiang Y."/>
        </authorList>
    </citation>
    <scope>NUCLEOTIDE SEQUENCE</scope>
    <source>
        <strain evidence="10">F4-1</strain>
    </source>
</reference>
<evidence type="ECO:0000256" key="4">
    <source>
        <dbReference type="ARBA" id="ARBA00022771"/>
    </source>
</evidence>
<evidence type="ECO:0000256" key="6">
    <source>
        <dbReference type="ARBA" id="ARBA00023242"/>
    </source>
</evidence>
<name>A0AA39L7L3_SARSR</name>
<keyword evidence="4 7" id="KW-0863">Zinc-finger</keyword>
<evidence type="ECO:0000256" key="3">
    <source>
        <dbReference type="ARBA" id="ARBA00022737"/>
    </source>
</evidence>
<keyword evidence="2" id="KW-0479">Metal-binding</keyword>
<dbReference type="PANTHER" id="PTHR40626:SF18">
    <property type="entry name" value="NICOTINATE CATABOLISM CLUSTER-SPECIFIC TRANSCRIPTION FACTOR"/>
    <property type="match status" value="1"/>
</dbReference>
<feature type="region of interest" description="Disordered" evidence="8">
    <location>
        <begin position="1"/>
        <end position="49"/>
    </location>
</feature>
<comment type="caution">
    <text evidence="10">The sequence shown here is derived from an EMBL/GenBank/DDBJ whole genome shotgun (WGS) entry which is preliminary data.</text>
</comment>
<dbReference type="GO" id="GO:0000785">
    <property type="term" value="C:chromatin"/>
    <property type="evidence" value="ECO:0007669"/>
    <property type="project" value="TreeGrafter"/>
</dbReference>
<feature type="compositionally biased region" description="Basic residues" evidence="8">
    <location>
        <begin position="30"/>
        <end position="39"/>
    </location>
</feature>
<dbReference type="GO" id="GO:0000978">
    <property type="term" value="F:RNA polymerase II cis-regulatory region sequence-specific DNA binding"/>
    <property type="evidence" value="ECO:0007669"/>
    <property type="project" value="InterPro"/>
</dbReference>
<feature type="compositionally biased region" description="Polar residues" evidence="8">
    <location>
        <begin position="149"/>
        <end position="167"/>
    </location>
</feature>
<dbReference type="Gene3D" id="3.30.160.60">
    <property type="entry name" value="Classic Zinc Finger"/>
    <property type="match status" value="1"/>
</dbReference>
<comment type="subcellular location">
    <subcellularLocation>
        <location evidence="1">Nucleus</location>
    </subcellularLocation>
</comment>
<dbReference type="EMBL" id="JAPDFR010000004">
    <property type="protein sequence ID" value="KAK0386824.1"/>
    <property type="molecule type" value="Genomic_DNA"/>
</dbReference>
<dbReference type="GO" id="GO:0005634">
    <property type="term" value="C:nucleus"/>
    <property type="evidence" value="ECO:0007669"/>
    <property type="project" value="UniProtKB-SubCell"/>
</dbReference>
<keyword evidence="11" id="KW-1185">Reference proteome</keyword>
<dbReference type="SUPFAM" id="SSF57667">
    <property type="entry name" value="beta-beta-alpha zinc fingers"/>
    <property type="match status" value="1"/>
</dbReference>
<evidence type="ECO:0000256" key="7">
    <source>
        <dbReference type="PROSITE-ProRule" id="PRU00042"/>
    </source>
</evidence>
<feature type="domain" description="C2H2-type" evidence="9">
    <location>
        <begin position="37"/>
        <end position="66"/>
    </location>
</feature>
<dbReference type="GO" id="GO:0000981">
    <property type="term" value="F:DNA-binding transcription factor activity, RNA polymerase II-specific"/>
    <property type="evidence" value="ECO:0007669"/>
    <property type="project" value="InterPro"/>
</dbReference>